<feature type="non-terminal residue" evidence="2">
    <location>
        <position position="1"/>
    </location>
</feature>
<dbReference type="EMBL" id="BMAW01017031">
    <property type="protein sequence ID" value="GFT51867.1"/>
    <property type="molecule type" value="Genomic_DNA"/>
</dbReference>
<feature type="compositionally biased region" description="Low complexity" evidence="1">
    <location>
        <begin position="44"/>
        <end position="54"/>
    </location>
</feature>
<gene>
    <name evidence="2" type="ORF">NPIL_491381</name>
</gene>
<sequence length="93" mass="9847">GEHSSGIRTTALSKIGTSKASRRGQKSNVKQGLKEDEPGEEGISKATSTQQTTRKTQRSLLGGLQKAREAKLEDDSGRDHPQSRAQGTAKSGA</sequence>
<evidence type="ECO:0000313" key="3">
    <source>
        <dbReference type="Proteomes" id="UP000887013"/>
    </source>
</evidence>
<feature type="region of interest" description="Disordered" evidence="1">
    <location>
        <begin position="1"/>
        <end position="93"/>
    </location>
</feature>
<proteinExistence type="predicted"/>
<protein>
    <submittedName>
        <fullName evidence="2">Uncharacterized protein</fullName>
    </submittedName>
</protein>
<feature type="compositionally biased region" description="Polar residues" evidence="1">
    <location>
        <begin position="1"/>
        <end position="19"/>
    </location>
</feature>
<accession>A0A8X6P755</accession>
<dbReference type="Proteomes" id="UP000887013">
    <property type="component" value="Unassembled WGS sequence"/>
</dbReference>
<name>A0A8X6P755_NEPPI</name>
<evidence type="ECO:0000313" key="2">
    <source>
        <dbReference type="EMBL" id="GFT51867.1"/>
    </source>
</evidence>
<organism evidence="2 3">
    <name type="scientific">Nephila pilipes</name>
    <name type="common">Giant wood spider</name>
    <name type="synonym">Nephila maculata</name>
    <dbReference type="NCBI Taxonomy" id="299642"/>
    <lineage>
        <taxon>Eukaryota</taxon>
        <taxon>Metazoa</taxon>
        <taxon>Ecdysozoa</taxon>
        <taxon>Arthropoda</taxon>
        <taxon>Chelicerata</taxon>
        <taxon>Arachnida</taxon>
        <taxon>Araneae</taxon>
        <taxon>Araneomorphae</taxon>
        <taxon>Entelegynae</taxon>
        <taxon>Araneoidea</taxon>
        <taxon>Nephilidae</taxon>
        <taxon>Nephila</taxon>
    </lineage>
</organism>
<evidence type="ECO:0000256" key="1">
    <source>
        <dbReference type="SAM" id="MobiDB-lite"/>
    </source>
</evidence>
<feature type="compositionally biased region" description="Basic and acidic residues" evidence="1">
    <location>
        <begin position="66"/>
        <end position="82"/>
    </location>
</feature>
<feature type="compositionally biased region" description="Polar residues" evidence="1">
    <location>
        <begin position="83"/>
        <end position="93"/>
    </location>
</feature>
<keyword evidence="3" id="KW-1185">Reference proteome</keyword>
<reference evidence="2" key="1">
    <citation type="submission" date="2020-08" db="EMBL/GenBank/DDBJ databases">
        <title>Multicomponent nature underlies the extraordinary mechanical properties of spider dragline silk.</title>
        <authorList>
            <person name="Kono N."/>
            <person name="Nakamura H."/>
            <person name="Mori M."/>
            <person name="Yoshida Y."/>
            <person name="Ohtoshi R."/>
            <person name="Malay A.D."/>
            <person name="Moran D.A.P."/>
            <person name="Tomita M."/>
            <person name="Numata K."/>
            <person name="Arakawa K."/>
        </authorList>
    </citation>
    <scope>NUCLEOTIDE SEQUENCE</scope>
</reference>
<comment type="caution">
    <text evidence="2">The sequence shown here is derived from an EMBL/GenBank/DDBJ whole genome shotgun (WGS) entry which is preliminary data.</text>
</comment>
<dbReference type="AlphaFoldDB" id="A0A8X6P755"/>